<keyword evidence="5" id="KW-0663">Pyridoxal phosphate</keyword>
<dbReference type="Pfam" id="PF00155">
    <property type="entry name" value="Aminotran_1_2"/>
    <property type="match status" value="1"/>
</dbReference>
<feature type="domain" description="Aminotransferase class I/classII large" evidence="8">
    <location>
        <begin position="32"/>
        <end position="372"/>
    </location>
</feature>
<evidence type="ECO:0000313" key="10">
    <source>
        <dbReference type="Proteomes" id="UP000680714"/>
    </source>
</evidence>
<dbReference type="CDD" id="cd00609">
    <property type="entry name" value="AAT_like"/>
    <property type="match status" value="1"/>
</dbReference>
<dbReference type="EC" id="2.6.1.-" evidence="7"/>
<dbReference type="PANTHER" id="PTHR46383">
    <property type="entry name" value="ASPARTATE AMINOTRANSFERASE"/>
    <property type="match status" value="1"/>
</dbReference>
<evidence type="ECO:0000256" key="4">
    <source>
        <dbReference type="ARBA" id="ARBA00022679"/>
    </source>
</evidence>
<dbReference type="Proteomes" id="UP000680714">
    <property type="component" value="Unassembled WGS sequence"/>
</dbReference>
<dbReference type="PANTHER" id="PTHR46383:SF2">
    <property type="entry name" value="AMINOTRANSFERASE"/>
    <property type="match status" value="1"/>
</dbReference>
<keyword evidence="10" id="KW-1185">Reference proteome</keyword>
<keyword evidence="4 7" id="KW-0808">Transferase</keyword>
<evidence type="ECO:0000256" key="6">
    <source>
        <dbReference type="ARBA" id="ARBA00049185"/>
    </source>
</evidence>
<keyword evidence="3 7" id="KW-0032">Aminotransferase</keyword>
<reference evidence="9 10" key="1">
    <citation type="submission" date="2021-04" db="EMBL/GenBank/DDBJ databases">
        <title>Magnetospirillum sulfuroxidans sp. nov., a facultative chemolithoautotrophic sulfur-oxidizing alphaproteobacterium isolated from freshwater sediment and proposals for Paramagetospirillum gen. nov., and Magnetospirillaceae fam. nov.</title>
        <authorList>
            <person name="Koziaeva V."/>
            <person name="Geelhoed J.S."/>
            <person name="Sorokin D.Y."/>
            <person name="Grouzdev D.S."/>
        </authorList>
    </citation>
    <scope>NUCLEOTIDE SEQUENCE [LARGE SCALE GENOMIC DNA]</scope>
    <source>
        <strain evidence="9 10">J10</strain>
    </source>
</reference>
<comment type="catalytic activity">
    <reaction evidence="6">
        <text>L-aspartate + 2-oxoglutarate = oxaloacetate + L-glutamate</text>
        <dbReference type="Rhea" id="RHEA:21824"/>
        <dbReference type="ChEBI" id="CHEBI:16452"/>
        <dbReference type="ChEBI" id="CHEBI:16810"/>
        <dbReference type="ChEBI" id="CHEBI:29985"/>
        <dbReference type="ChEBI" id="CHEBI:29991"/>
        <dbReference type="EC" id="2.6.1.1"/>
    </reaction>
</comment>
<evidence type="ECO:0000256" key="5">
    <source>
        <dbReference type="ARBA" id="ARBA00022898"/>
    </source>
</evidence>
<dbReference type="InterPro" id="IPR015424">
    <property type="entry name" value="PyrdxlP-dep_Trfase"/>
</dbReference>
<comment type="cofactor">
    <cofactor evidence="1 7">
        <name>pyridoxal 5'-phosphate</name>
        <dbReference type="ChEBI" id="CHEBI:597326"/>
    </cofactor>
</comment>
<dbReference type="SUPFAM" id="SSF53383">
    <property type="entry name" value="PLP-dependent transferases"/>
    <property type="match status" value="1"/>
</dbReference>
<gene>
    <name evidence="9" type="ORF">KEC16_07680</name>
</gene>
<protein>
    <recommendedName>
        <fullName evidence="7">Aminotransferase</fullName>
        <ecNumber evidence="7">2.6.1.-</ecNumber>
    </recommendedName>
</protein>
<dbReference type="Gene3D" id="3.40.640.10">
    <property type="entry name" value="Type I PLP-dependent aspartate aminotransferase-like (Major domain)"/>
    <property type="match status" value="1"/>
</dbReference>
<dbReference type="RefSeq" id="WP_211547512.1">
    <property type="nucleotide sequence ID" value="NZ_JAGTUF010000005.1"/>
</dbReference>
<evidence type="ECO:0000259" key="8">
    <source>
        <dbReference type="Pfam" id="PF00155"/>
    </source>
</evidence>
<comment type="caution">
    <text evidence="9">The sequence shown here is derived from an EMBL/GenBank/DDBJ whole genome shotgun (WGS) entry which is preliminary data.</text>
</comment>
<dbReference type="PROSITE" id="PS00105">
    <property type="entry name" value="AA_TRANSFER_CLASS_1"/>
    <property type="match status" value="1"/>
</dbReference>
<comment type="similarity">
    <text evidence="2 7">Belongs to the class-I pyridoxal-phosphate-dependent aminotransferase family.</text>
</comment>
<dbReference type="InterPro" id="IPR015421">
    <property type="entry name" value="PyrdxlP-dep_Trfase_major"/>
</dbReference>
<accession>A0ABS5IAY9</accession>
<evidence type="ECO:0000256" key="1">
    <source>
        <dbReference type="ARBA" id="ARBA00001933"/>
    </source>
</evidence>
<dbReference type="EMBL" id="JAGTUF010000005">
    <property type="protein sequence ID" value="MBR9971590.1"/>
    <property type="molecule type" value="Genomic_DNA"/>
</dbReference>
<dbReference type="InterPro" id="IPR050596">
    <property type="entry name" value="AspAT/PAT-like"/>
</dbReference>
<organism evidence="9 10">
    <name type="scientific">Magnetospirillum sulfuroxidans</name>
    <dbReference type="NCBI Taxonomy" id="611300"/>
    <lineage>
        <taxon>Bacteria</taxon>
        <taxon>Pseudomonadati</taxon>
        <taxon>Pseudomonadota</taxon>
        <taxon>Alphaproteobacteria</taxon>
        <taxon>Rhodospirillales</taxon>
        <taxon>Rhodospirillaceae</taxon>
        <taxon>Magnetospirillum</taxon>
    </lineage>
</organism>
<dbReference type="InterPro" id="IPR004839">
    <property type="entry name" value="Aminotransferase_I/II_large"/>
</dbReference>
<name>A0ABS5IAY9_9PROT</name>
<evidence type="ECO:0000256" key="3">
    <source>
        <dbReference type="ARBA" id="ARBA00022576"/>
    </source>
</evidence>
<evidence type="ECO:0000256" key="7">
    <source>
        <dbReference type="RuleBase" id="RU000481"/>
    </source>
</evidence>
<dbReference type="GO" id="GO:0008483">
    <property type="term" value="F:transaminase activity"/>
    <property type="evidence" value="ECO:0007669"/>
    <property type="project" value="UniProtKB-KW"/>
</dbReference>
<proteinExistence type="inferred from homology"/>
<evidence type="ECO:0000256" key="2">
    <source>
        <dbReference type="ARBA" id="ARBA00007441"/>
    </source>
</evidence>
<sequence length="382" mass="40232">MAFKVAGRGAISPFIVMDVMRAANQRAAEGGDVIHLEVGQPSGQAPARVLAAAKAALDSDPIGYTEAFGVPRLRERIAGHYRDVHGVAVDSGRIAITTGSSAGFLLAFLAAFNPGDRVAVAAPGYPAYRNILTALGIECVLVPVAEASRWQLTVAALEQVEGKLDGVVVASPSNPTGSMLSAAEVAALAVWCEGRGIRLISDEIYHGIVYGAAAGSAIGAGEHAVIVNSFSKYYAMTGWRLGWMVLPADLVRAVECLQQNLFISAPTLSQLAACAVFDCTEELNDRVAVYRANRDVLLNELPAAGFSRLAPSDGAFYLYADVAELTNDSAEFCRRMLAQTGVAVTPGVDFDPLAGSHTLRFSFAGATAEMVSAAKRLKAWRK</sequence>
<evidence type="ECO:0000313" key="9">
    <source>
        <dbReference type="EMBL" id="MBR9971590.1"/>
    </source>
</evidence>
<dbReference type="InterPro" id="IPR004838">
    <property type="entry name" value="NHTrfase_class1_PyrdxlP-BS"/>
</dbReference>